<dbReference type="InterPro" id="IPR046341">
    <property type="entry name" value="SET_dom_sf"/>
</dbReference>
<evidence type="ECO:0000313" key="4">
    <source>
        <dbReference type="Proteomes" id="UP000286045"/>
    </source>
</evidence>
<feature type="signal peptide" evidence="1">
    <location>
        <begin position="1"/>
        <end position="23"/>
    </location>
</feature>
<dbReference type="STRING" id="363999.A0A439D9K7"/>
<dbReference type="SUPFAM" id="SSF82199">
    <property type="entry name" value="SET domain"/>
    <property type="match status" value="1"/>
</dbReference>
<dbReference type="EMBL" id="RYZI01000091">
    <property type="protein sequence ID" value="RWA11091.1"/>
    <property type="molecule type" value="Genomic_DNA"/>
</dbReference>
<gene>
    <name evidence="3" type="ORF">EKO27_g4021</name>
</gene>
<dbReference type="Pfam" id="PF00856">
    <property type="entry name" value="SET"/>
    <property type="match status" value="1"/>
</dbReference>
<accession>A0A439D9K7</accession>
<dbReference type="PANTHER" id="PTHR47332">
    <property type="entry name" value="SET DOMAIN-CONTAINING PROTEIN 5"/>
    <property type="match status" value="1"/>
</dbReference>
<dbReference type="CDD" id="cd20071">
    <property type="entry name" value="SET_SMYD"/>
    <property type="match status" value="1"/>
</dbReference>
<dbReference type="InterPro" id="IPR053185">
    <property type="entry name" value="SET_domain_protein"/>
</dbReference>
<reference evidence="3 4" key="1">
    <citation type="submission" date="2018-12" db="EMBL/GenBank/DDBJ databases">
        <title>Draft genome sequence of Xylaria grammica IHI A82.</title>
        <authorList>
            <person name="Buettner E."/>
            <person name="Kellner H."/>
        </authorList>
    </citation>
    <scope>NUCLEOTIDE SEQUENCE [LARGE SCALE GENOMIC DNA]</scope>
    <source>
        <strain evidence="3 4">IHI A82</strain>
    </source>
</reference>
<comment type="caution">
    <text evidence="3">The sequence shown here is derived from an EMBL/GenBank/DDBJ whole genome shotgun (WGS) entry which is preliminary data.</text>
</comment>
<protein>
    <recommendedName>
        <fullName evidence="2">SET domain-containing protein</fullName>
    </recommendedName>
</protein>
<organism evidence="3 4">
    <name type="scientific">Xylaria grammica</name>
    <dbReference type="NCBI Taxonomy" id="363999"/>
    <lineage>
        <taxon>Eukaryota</taxon>
        <taxon>Fungi</taxon>
        <taxon>Dikarya</taxon>
        <taxon>Ascomycota</taxon>
        <taxon>Pezizomycotina</taxon>
        <taxon>Sordariomycetes</taxon>
        <taxon>Xylariomycetidae</taxon>
        <taxon>Xylariales</taxon>
        <taxon>Xylariaceae</taxon>
        <taxon>Xylaria</taxon>
    </lineage>
</organism>
<evidence type="ECO:0000313" key="3">
    <source>
        <dbReference type="EMBL" id="RWA11091.1"/>
    </source>
</evidence>
<evidence type="ECO:0000259" key="2">
    <source>
        <dbReference type="PROSITE" id="PS50280"/>
    </source>
</evidence>
<evidence type="ECO:0000256" key="1">
    <source>
        <dbReference type="SAM" id="SignalP"/>
    </source>
</evidence>
<proteinExistence type="predicted"/>
<dbReference type="AlphaFoldDB" id="A0A439D9K7"/>
<sequence length="423" mass="46988">MISNNSNHRVLAMLIALATYTFAFGAPESAHMFEGQDDEQPDAVCGRDCITGITAGIVGLNLRTPVCASPEFIRKIVLPPPPPSAQWSGPENCVNGTCIFSNVVQNGGISLITSPQHADIIKSYDIDADGGAYPPPFYTEQIEGKGIGLRANRSIVKGEVLMTRGATLIAQTEALIEWEVAVRDTMYDAAMARLPKGRRDAFLAQMGRDVHDKINKNSFQFFIHGAGEERARHLAAYPDIAKFNHDCRPNVHYRITDATITTIAARDIQRGEELAISYTDIFLPSKQRKERIQNWGFECACALCQGPKNETIASDKRLRRIEKLKADLNNFKEIKVTAETGAEYATLHEEEGLHAHLGSAYTRAALNFALFGDEERSREYAWRAAEELSIEKGPESGDAQAMRELAENPRAHWTWGKRRTLKK</sequence>
<dbReference type="PROSITE" id="PS50280">
    <property type="entry name" value="SET"/>
    <property type="match status" value="1"/>
</dbReference>
<keyword evidence="1" id="KW-0732">Signal</keyword>
<feature type="chain" id="PRO_5019358727" description="SET domain-containing protein" evidence="1">
    <location>
        <begin position="24"/>
        <end position="423"/>
    </location>
</feature>
<feature type="domain" description="SET" evidence="2">
    <location>
        <begin position="135"/>
        <end position="279"/>
    </location>
</feature>
<dbReference type="PANTHER" id="PTHR47332:SF6">
    <property type="entry name" value="SET DOMAIN-CONTAINING PROTEIN"/>
    <property type="match status" value="1"/>
</dbReference>
<dbReference type="InterPro" id="IPR001214">
    <property type="entry name" value="SET_dom"/>
</dbReference>
<dbReference type="Proteomes" id="UP000286045">
    <property type="component" value="Unassembled WGS sequence"/>
</dbReference>
<dbReference type="Gene3D" id="2.170.270.10">
    <property type="entry name" value="SET domain"/>
    <property type="match status" value="1"/>
</dbReference>
<name>A0A439D9K7_9PEZI</name>
<keyword evidence="4" id="KW-1185">Reference proteome</keyword>